<keyword evidence="2" id="KW-0106">Calcium</keyword>
<evidence type="ECO:0000313" key="3">
    <source>
        <dbReference type="EMBL" id="PNF33132.1"/>
    </source>
</evidence>
<comment type="function">
    <text evidence="2">May mediate accelerated ATP-independent bidirectional transbilayer migration of phospholipids upon binding calcium ions that results in a loss of phospholipid asymmetry in the plasma membrane.</text>
</comment>
<dbReference type="PANTHER" id="PTHR23248">
    <property type="entry name" value="PHOSPHOLIPID SCRAMBLASE-RELATED"/>
    <property type="match status" value="1"/>
</dbReference>
<evidence type="ECO:0000313" key="4">
    <source>
        <dbReference type="Proteomes" id="UP000235965"/>
    </source>
</evidence>
<evidence type="ECO:0000256" key="1">
    <source>
        <dbReference type="ARBA" id="ARBA00005350"/>
    </source>
</evidence>
<comment type="similarity">
    <text evidence="1 2">Belongs to the phospholipid scramblase family.</text>
</comment>
<gene>
    <name evidence="3" type="ORF">B7P43_G14514</name>
</gene>
<accession>A0A2J7QX19</accession>
<dbReference type="GO" id="GO:0017128">
    <property type="term" value="F:phospholipid scramblase activity"/>
    <property type="evidence" value="ECO:0007669"/>
    <property type="project" value="InterPro"/>
</dbReference>
<dbReference type="Pfam" id="PF03803">
    <property type="entry name" value="Scramblase"/>
    <property type="match status" value="1"/>
</dbReference>
<keyword evidence="2" id="KW-0564">Palmitate</keyword>
<dbReference type="AlphaFoldDB" id="A0A2J7QX19"/>
<evidence type="ECO:0000256" key="2">
    <source>
        <dbReference type="RuleBase" id="RU363116"/>
    </source>
</evidence>
<name>A0A2J7QX19_9NEOP</name>
<dbReference type="InterPro" id="IPR005552">
    <property type="entry name" value="Scramblase"/>
</dbReference>
<protein>
    <recommendedName>
        <fullName evidence="2">Phospholipid scramblase</fullName>
    </recommendedName>
</protein>
<dbReference type="GO" id="GO:0005886">
    <property type="term" value="C:plasma membrane"/>
    <property type="evidence" value="ECO:0007669"/>
    <property type="project" value="TreeGrafter"/>
</dbReference>
<keyword evidence="2" id="KW-0449">Lipoprotein</keyword>
<dbReference type="Proteomes" id="UP000235965">
    <property type="component" value="Unassembled WGS sequence"/>
</dbReference>
<dbReference type="PANTHER" id="PTHR23248:SF4">
    <property type="entry name" value="PHOSPHOLIPID SCRAMBLASE"/>
    <property type="match status" value="1"/>
</dbReference>
<keyword evidence="4" id="KW-1185">Reference proteome</keyword>
<comment type="cofactor">
    <cofactor evidence="2">
        <name>Ca(2+)</name>
        <dbReference type="ChEBI" id="CHEBI:29108"/>
    </cofactor>
</comment>
<reference evidence="3 4" key="1">
    <citation type="submission" date="2017-12" db="EMBL/GenBank/DDBJ databases">
        <title>Hemimetabolous genomes reveal molecular basis of termite eusociality.</title>
        <authorList>
            <person name="Harrison M.C."/>
            <person name="Jongepier E."/>
            <person name="Robertson H.M."/>
            <person name="Arning N."/>
            <person name="Bitard-Feildel T."/>
            <person name="Chao H."/>
            <person name="Childers C.P."/>
            <person name="Dinh H."/>
            <person name="Doddapaneni H."/>
            <person name="Dugan S."/>
            <person name="Gowin J."/>
            <person name="Greiner C."/>
            <person name="Han Y."/>
            <person name="Hu H."/>
            <person name="Hughes D.S.T."/>
            <person name="Huylmans A.-K."/>
            <person name="Kemena C."/>
            <person name="Kremer L.P.M."/>
            <person name="Lee S.L."/>
            <person name="Lopez-Ezquerra A."/>
            <person name="Mallet L."/>
            <person name="Monroy-Kuhn J.M."/>
            <person name="Moser A."/>
            <person name="Murali S.C."/>
            <person name="Muzny D.M."/>
            <person name="Otani S."/>
            <person name="Piulachs M.-D."/>
            <person name="Poelchau M."/>
            <person name="Qu J."/>
            <person name="Schaub F."/>
            <person name="Wada-Katsumata A."/>
            <person name="Worley K.C."/>
            <person name="Xie Q."/>
            <person name="Ylla G."/>
            <person name="Poulsen M."/>
            <person name="Gibbs R.A."/>
            <person name="Schal C."/>
            <person name="Richards S."/>
            <person name="Belles X."/>
            <person name="Korb J."/>
            <person name="Bornberg-Bauer E."/>
        </authorList>
    </citation>
    <scope>NUCLEOTIDE SEQUENCE [LARGE SCALE GENOMIC DNA]</scope>
    <source>
        <tissue evidence="3">Whole body</tissue>
    </source>
</reference>
<comment type="caution">
    <text evidence="3">The sequence shown here is derived from an EMBL/GenBank/DDBJ whole genome shotgun (WGS) entry which is preliminary data.</text>
</comment>
<sequence>MAATANSVPEEVDGNQEILSAQNLDYSGGARILGSGINENQNSGHRSAATQYIEYLDLPVFTQQTIITAQPGTDVNRNRRPIPISTMDWRSTTVNHMVPPSGLDFLRGVNELYIQQTVELVDILAYVESENRFEVKVPQGETLYVAAESSSKTQRMCCASNRGFEMRLFDHSRQEAIRFNRKLACSSWLFGCCLQELEVYSDMDSYTGSVIQEWTVAAPLFQLRNSSGQLIYRMKGPASANTCCGSNYQAKFDVLSPDCTNNLGSITHGWDSMSSGYNLTVTFPTTEVNTEMKAVILGAAFLLEYMYFETSKRRGIISALTCRNC</sequence>
<organism evidence="3 4">
    <name type="scientific">Cryptotermes secundus</name>
    <dbReference type="NCBI Taxonomy" id="105785"/>
    <lineage>
        <taxon>Eukaryota</taxon>
        <taxon>Metazoa</taxon>
        <taxon>Ecdysozoa</taxon>
        <taxon>Arthropoda</taxon>
        <taxon>Hexapoda</taxon>
        <taxon>Insecta</taxon>
        <taxon>Pterygota</taxon>
        <taxon>Neoptera</taxon>
        <taxon>Polyneoptera</taxon>
        <taxon>Dictyoptera</taxon>
        <taxon>Blattodea</taxon>
        <taxon>Blattoidea</taxon>
        <taxon>Termitoidae</taxon>
        <taxon>Kalotermitidae</taxon>
        <taxon>Cryptotermitinae</taxon>
        <taxon>Cryptotermes</taxon>
    </lineage>
</organism>
<proteinExistence type="inferred from homology"/>
<dbReference type="EMBL" id="NEVH01009398">
    <property type="protein sequence ID" value="PNF33132.1"/>
    <property type="molecule type" value="Genomic_DNA"/>
</dbReference>
<dbReference type="OrthoDB" id="444338at2759"/>